<evidence type="ECO:0000313" key="4">
    <source>
        <dbReference type="Proteomes" id="UP000324351"/>
    </source>
</evidence>
<feature type="transmembrane region" description="Helical" evidence="2">
    <location>
        <begin position="38"/>
        <end position="58"/>
    </location>
</feature>
<name>A0A5B1LZP1_9ACTN</name>
<dbReference type="AlphaFoldDB" id="A0A5B1LZP1"/>
<reference evidence="3 4" key="1">
    <citation type="submission" date="2019-09" db="EMBL/GenBank/DDBJ databases">
        <title>Nocardioides panacisoli sp. nov., isolated from the soil of a ginseng field.</title>
        <authorList>
            <person name="Cho C."/>
        </authorList>
    </citation>
    <scope>NUCLEOTIDE SEQUENCE [LARGE SCALE GENOMIC DNA]</scope>
    <source>
        <strain evidence="3 4">BN140041</strain>
    </source>
</reference>
<comment type="caution">
    <text evidence="3">The sequence shown here is derived from an EMBL/GenBank/DDBJ whole genome shotgun (WGS) entry which is preliminary data.</text>
</comment>
<reference evidence="3 4" key="2">
    <citation type="submission" date="2019-09" db="EMBL/GenBank/DDBJ databases">
        <authorList>
            <person name="Jin C."/>
        </authorList>
    </citation>
    <scope>NUCLEOTIDE SEQUENCE [LARGE SCALE GENOMIC DNA]</scope>
    <source>
        <strain evidence="3 4">BN140041</strain>
    </source>
</reference>
<accession>A0A5B1LZP1</accession>
<evidence type="ECO:0000256" key="2">
    <source>
        <dbReference type="SAM" id="Phobius"/>
    </source>
</evidence>
<feature type="compositionally biased region" description="Low complexity" evidence="1">
    <location>
        <begin position="384"/>
        <end position="399"/>
    </location>
</feature>
<dbReference type="RefSeq" id="WP_149750997.1">
    <property type="nucleotide sequence ID" value="NZ_VUJW01000008.1"/>
</dbReference>
<feature type="region of interest" description="Disordered" evidence="1">
    <location>
        <begin position="380"/>
        <end position="399"/>
    </location>
</feature>
<dbReference type="Proteomes" id="UP000324351">
    <property type="component" value="Unassembled WGS sequence"/>
</dbReference>
<organism evidence="3 4">
    <name type="scientific">Nocardioides antri</name>
    <dbReference type="NCBI Taxonomy" id="2607659"/>
    <lineage>
        <taxon>Bacteria</taxon>
        <taxon>Bacillati</taxon>
        <taxon>Actinomycetota</taxon>
        <taxon>Actinomycetes</taxon>
        <taxon>Propionibacteriales</taxon>
        <taxon>Nocardioidaceae</taxon>
        <taxon>Nocardioides</taxon>
    </lineage>
</organism>
<protein>
    <recommendedName>
        <fullName evidence="5">WD40 repeat domain-containing protein</fullName>
    </recommendedName>
</protein>
<keyword evidence="4" id="KW-1185">Reference proteome</keyword>
<evidence type="ECO:0008006" key="5">
    <source>
        <dbReference type="Google" id="ProtNLM"/>
    </source>
</evidence>
<evidence type="ECO:0000313" key="3">
    <source>
        <dbReference type="EMBL" id="KAA1426415.1"/>
    </source>
</evidence>
<evidence type="ECO:0000256" key="1">
    <source>
        <dbReference type="SAM" id="MobiDB-lite"/>
    </source>
</evidence>
<proteinExistence type="predicted"/>
<keyword evidence="2" id="KW-1133">Transmembrane helix</keyword>
<gene>
    <name evidence="3" type="ORF">F0U47_13485</name>
</gene>
<keyword evidence="2" id="KW-0472">Membrane</keyword>
<dbReference type="EMBL" id="VUJW01000008">
    <property type="protein sequence ID" value="KAA1426415.1"/>
    <property type="molecule type" value="Genomic_DNA"/>
</dbReference>
<sequence>MTEQLKTLMDREADRDFAVVDLDAITAAGDRTVRRRRVATGVAGVAALAVVVTGAALLGGDGDRRTDFVDTPFRTDVPMWTEGSTLHLPDGTVDLGVPVVTLVRTSAGIVFQGEDNGIYRYSGSDPVRIGTVSGGEDEMDLPGLVGDADGTLVGWVDDSGSKPAFVVYDVGTGAEERYDEHTDAAMKGGEIPDVAFFMAIDGHTAYWLDRRGTVATDLETGAVRVLGGPDAPTYVVDAESGLSLHWAEDEAGGDLGTDVVDSGGNVVLGWRDAGSLGTLSPDGGWGAGLERATVVDIGSGEQHPIETGYDGDAVGYDWLDGDTLMVVGEVDDDDEIVLLQCEVPTGGCSDVSTLQLTGSRVALPAPSLLGVVSFGGEESEFSESSEIAVESSASAEPDE</sequence>
<keyword evidence="2" id="KW-0812">Transmembrane</keyword>